<keyword evidence="3 5" id="KW-1133">Transmembrane helix</keyword>
<sequence>MAFYIRDWRMLSLAIAVTNVPFLFLSCFIPESPRWLMSEGRISEAEDALYRVGKMSNPTFNRQMVSITETKEEGPKTSSGTFDAFRTPEIRRRLLALMFAWFTCSFVYYGLTMNATSQGSNMYVSFALSGLVEVPAHLICTVALNRIGRKRCLFLAFFTGGLSCLFVDFTSSTSGLFSPLSLSLVGKMGIAMAFNGIYLFSLELFPTVIRNGAMGLCSMAARVGGIAAPLLSNYGEDITFVGFGVTGVISGLLMLTLPETLGLPLPETIEDVECWKSI</sequence>
<dbReference type="Pfam" id="PF00083">
    <property type="entry name" value="Sugar_tr"/>
    <property type="match status" value="1"/>
</dbReference>
<name>A0A2G8LNF1_STIJA</name>
<dbReference type="STRING" id="307972.A0A2G8LNF1"/>
<dbReference type="InterPro" id="IPR020846">
    <property type="entry name" value="MFS_dom"/>
</dbReference>
<gene>
    <name evidence="7" type="ORF">BSL78_01238</name>
</gene>
<evidence type="ECO:0000256" key="1">
    <source>
        <dbReference type="ARBA" id="ARBA00004141"/>
    </source>
</evidence>
<keyword evidence="8" id="KW-1185">Reference proteome</keyword>
<reference evidence="7 8" key="1">
    <citation type="journal article" date="2017" name="PLoS Biol.">
        <title>The sea cucumber genome provides insights into morphological evolution and visceral regeneration.</title>
        <authorList>
            <person name="Zhang X."/>
            <person name="Sun L."/>
            <person name="Yuan J."/>
            <person name="Sun Y."/>
            <person name="Gao Y."/>
            <person name="Zhang L."/>
            <person name="Li S."/>
            <person name="Dai H."/>
            <person name="Hamel J.F."/>
            <person name="Liu C."/>
            <person name="Yu Y."/>
            <person name="Liu S."/>
            <person name="Lin W."/>
            <person name="Guo K."/>
            <person name="Jin S."/>
            <person name="Xu P."/>
            <person name="Storey K.B."/>
            <person name="Huan P."/>
            <person name="Zhang T."/>
            <person name="Zhou Y."/>
            <person name="Zhang J."/>
            <person name="Lin C."/>
            <person name="Li X."/>
            <person name="Xing L."/>
            <person name="Huo D."/>
            <person name="Sun M."/>
            <person name="Wang L."/>
            <person name="Mercier A."/>
            <person name="Li F."/>
            <person name="Yang H."/>
            <person name="Xiang J."/>
        </authorList>
    </citation>
    <scope>NUCLEOTIDE SEQUENCE [LARGE SCALE GENOMIC DNA]</scope>
    <source>
        <strain evidence="7">Shaxun</strain>
        <tissue evidence="7">Muscle</tissue>
    </source>
</reference>
<feature type="transmembrane region" description="Helical" evidence="5">
    <location>
        <begin position="123"/>
        <end position="145"/>
    </location>
</feature>
<organism evidence="7 8">
    <name type="scientific">Stichopus japonicus</name>
    <name type="common">Sea cucumber</name>
    <dbReference type="NCBI Taxonomy" id="307972"/>
    <lineage>
        <taxon>Eukaryota</taxon>
        <taxon>Metazoa</taxon>
        <taxon>Echinodermata</taxon>
        <taxon>Eleutherozoa</taxon>
        <taxon>Echinozoa</taxon>
        <taxon>Holothuroidea</taxon>
        <taxon>Aspidochirotacea</taxon>
        <taxon>Aspidochirotida</taxon>
        <taxon>Stichopodidae</taxon>
        <taxon>Apostichopus</taxon>
    </lineage>
</organism>
<dbReference type="Proteomes" id="UP000230750">
    <property type="component" value="Unassembled WGS sequence"/>
</dbReference>
<feature type="transmembrane region" description="Helical" evidence="5">
    <location>
        <begin position="176"/>
        <end position="200"/>
    </location>
</feature>
<dbReference type="GO" id="GO:0016020">
    <property type="term" value="C:membrane"/>
    <property type="evidence" value="ECO:0007669"/>
    <property type="project" value="UniProtKB-SubCell"/>
</dbReference>
<proteinExistence type="predicted"/>
<feature type="transmembrane region" description="Helical" evidence="5">
    <location>
        <begin position="12"/>
        <end position="29"/>
    </location>
</feature>
<dbReference type="InterPro" id="IPR036259">
    <property type="entry name" value="MFS_trans_sf"/>
</dbReference>
<keyword evidence="4 5" id="KW-0472">Membrane</keyword>
<keyword evidence="2 5" id="KW-0812">Transmembrane</keyword>
<evidence type="ECO:0000256" key="5">
    <source>
        <dbReference type="SAM" id="Phobius"/>
    </source>
</evidence>
<protein>
    <submittedName>
        <fullName evidence="7">Putative solute carrier family 22 member 15-like</fullName>
    </submittedName>
</protein>
<evidence type="ECO:0000313" key="7">
    <source>
        <dbReference type="EMBL" id="PIK61783.1"/>
    </source>
</evidence>
<evidence type="ECO:0000256" key="2">
    <source>
        <dbReference type="ARBA" id="ARBA00022692"/>
    </source>
</evidence>
<dbReference type="SUPFAM" id="SSF103473">
    <property type="entry name" value="MFS general substrate transporter"/>
    <property type="match status" value="1"/>
</dbReference>
<feature type="transmembrane region" description="Helical" evidence="5">
    <location>
        <begin position="94"/>
        <end position="111"/>
    </location>
</feature>
<comment type="subcellular location">
    <subcellularLocation>
        <location evidence="1">Membrane</location>
        <topology evidence="1">Multi-pass membrane protein</topology>
    </subcellularLocation>
</comment>
<dbReference type="PROSITE" id="PS50850">
    <property type="entry name" value="MFS"/>
    <property type="match status" value="1"/>
</dbReference>
<dbReference type="OrthoDB" id="5296287at2759"/>
<dbReference type="Gene3D" id="1.20.1250.20">
    <property type="entry name" value="MFS general substrate transporter like domains"/>
    <property type="match status" value="1"/>
</dbReference>
<dbReference type="EMBL" id="MRZV01000024">
    <property type="protein sequence ID" value="PIK61783.1"/>
    <property type="molecule type" value="Genomic_DNA"/>
</dbReference>
<evidence type="ECO:0000313" key="8">
    <source>
        <dbReference type="Proteomes" id="UP000230750"/>
    </source>
</evidence>
<dbReference type="AlphaFoldDB" id="A0A2G8LNF1"/>
<dbReference type="GO" id="GO:0022857">
    <property type="term" value="F:transmembrane transporter activity"/>
    <property type="evidence" value="ECO:0007669"/>
    <property type="project" value="InterPro"/>
</dbReference>
<dbReference type="InterPro" id="IPR005828">
    <property type="entry name" value="MFS_sugar_transport-like"/>
</dbReference>
<accession>A0A2G8LNF1</accession>
<feature type="transmembrane region" description="Helical" evidence="5">
    <location>
        <begin position="152"/>
        <end position="170"/>
    </location>
</feature>
<feature type="domain" description="Major facilitator superfamily (MFS) profile" evidence="6">
    <location>
        <begin position="1"/>
        <end position="262"/>
    </location>
</feature>
<comment type="caution">
    <text evidence="7">The sequence shown here is derived from an EMBL/GenBank/DDBJ whole genome shotgun (WGS) entry which is preliminary data.</text>
</comment>
<dbReference type="PANTHER" id="PTHR24064">
    <property type="entry name" value="SOLUTE CARRIER FAMILY 22 MEMBER"/>
    <property type="match status" value="1"/>
</dbReference>
<dbReference type="PROSITE" id="PS51257">
    <property type="entry name" value="PROKAR_LIPOPROTEIN"/>
    <property type="match status" value="1"/>
</dbReference>
<evidence type="ECO:0000259" key="6">
    <source>
        <dbReference type="PROSITE" id="PS50850"/>
    </source>
</evidence>
<evidence type="ECO:0000256" key="4">
    <source>
        <dbReference type="ARBA" id="ARBA00023136"/>
    </source>
</evidence>
<evidence type="ECO:0000256" key="3">
    <source>
        <dbReference type="ARBA" id="ARBA00022989"/>
    </source>
</evidence>